<proteinExistence type="predicted"/>
<sequence length="74" mass="7965">MARSVRSSLSPKTRAGHRSKCGRGRAPDEHRSPHNAVAPNRNHDAQRAALDPDLDLLLILISGAPLNHAGRTQA</sequence>
<dbReference type="EMBL" id="SGFE01000009">
    <property type="protein sequence ID" value="RZI32516.1"/>
    <property type="molecule type" value="Genomic_DNA"/>
</dbReference>
<gene>
    <name evidence="2" type="ORF">EUX57_06075</name>
</gene>
<dbReference type="AlphaFoldDB" id="A0A4Q7D1C4"/>
<reference evidence="2 3" key="1">
    <citation type="submission" date="2019-02" db="EMBL/GenBank/DDBJ databases">
        <title>Pseudomonas spp from wheat grain.</title>
        <authorList>
            <person name="Cho G.-S."/>
            <person name="Franz C.M.A.P."/>
        </authorList>
    </citation>
    <scope>NUCLEOTIDE SEQUENCE [LARGE SCALE GENOMIC DNA]</scope>
    <source>
        <strain evidence="2 3">133NRW</strain>
    </source>
</reference>
<comment type="caution">
    <text evidence="2">The sequence shown here is derived from an EMBL/GenBank/DDBJ whole genome shotgun (WGS) entry which is preliminary data.</text>
</comment>
<feature type="region of interest" description="Disordered" evidence="1">
    <location>
        <begin position="1"/>
        <end position="47"/>
    </location>
</feature>
<accession>A0A4Q7D1C4</accession>
<evidence type="ECO:0000313" key="3">
    <source>
        <dbReference type="Proteomes" id="UP000293369"/>
    </source>
</evidence>
<protein>
    <submittedName>
        <fullName evidence="2">Uncharacterized protein</fullName>
    </submittedName>
</protein>
<name>A0A4Q7D1C4_9PSED</name>
<organism evidence="2 3">
    <name type="scientific">Pseudomonas orientalis</name>
    <dbReference type="NCBI Taxonomy" id="76758"/>
    <lineage>
        <taxon>Bacteria</taxon>
        <taxon>Pseudomonadati</taxon>
        <taxon>Pseudomonadota</taxon>
        <taxon>Gammaproteobacteria</taxon>
        <taxon>Pseudomonadales</taxon>
        <taxon>Pseudomonadaceae</taxon>
        <taxon>Pseudomonas</taxon>
    </lineage>
</organism>
<feature type="compositionally biased region" description="Polar residues" evidence="1">
    <location>
        <begin position="1"/>
        <end position="11"/>
    </location>
</feature>
<evidence type="ECO:0000313" key="2">
    <source>
        <dbReference type="EMBL" id="RZI32516.1"/>
    </source>
</evidence>
<dbReference type="Proteomes" id="UP000293369">
    <property type="component" value="Unassembled WGS sequence"/>
</dbReference>
<feature type="compositionally biased region" description="Basic residues" evidence="1">
    <location>
        <begin position="14"/>
        <end position="23"/>
    </location>
</feature>
<evidence type="ECO:0000256" key="1">
    <source>
        <dbReference type="SAM" id="MobiDB-lite"/>
    </source>
</evidence>